<dbReference type="Pfam" id="PF08268">
    <property type="entry name" value="FBA_3"/>
    <property type="match status" value="1"/>
</dbReference>
<evidence type="ECO:0000313" key="3">
    <source>
        <dbReference type="Proteomes" id="UP001341840"/>
    </source>
</evidence>
<name>A0ABU6QLK7_9FABA</name>
<protein>
    <recommendedName>
        <fullName evidence="1">F-box associated beta-propeller type 3 domain-containing protein</fullName>
    </recommendedName>
</protein>
<dbReference type="InterPro" id="IPR013187">
    <property type="entry name" value="F-box-assoc_dom_typ3"/>
</dbReference>
<comment type="caution">
    <text evidence="2">The sequence shown here is derived from an EMBL/GenBank/DDBJ whole genome shotgun (WGS) entry which is preliminary data.</text>
</comment>
<dbReference type="PANTHER" id="PTHR31672">
    <property type="entry name" value="BNACNNG10540D PROTEIN"/>
    <property type="match status" value="1"/>
</dbReference>
<dbReference type="NCBIfam" id="TIGR01640">
    <property type="entry name" value="F_box_assoc_1"/>
    <property type="match status" value="1"/>
</dbReference>
<evidence type="ECO:0000313" key="2">
    <source>
        <dbReference type="EMBL" id="MED6112438.1"/>
    </source>
</evidence>
<proteinExistence type="predicted"/>
<dbReference type="InterPro" id="IPR050796">
    <property type="entry name" value="SCF_F-box_component"/>
</dbReference>
<gene>
    <name evidence="2" type="ORF">PIB30_061740</name>
</gene>
<dbReference type="Proteomes" id="UP001341840">
    <property type="component" value="Unassembled WGS sequence"/>
</dbReference>
<organism evidence="2 3">
    <name type="scientific">Stylosanthes scabra</name>
    <dbReference type="NCBI Taxonomy" id="79078"/>
    <lineage>
        <taxon>Eukaryota</taxon>
        <taxon>Viridiplantae</taxon>
        <taxon>Streptophyta</taxon>
        <taxon>Embryophyta</taxon>
        <taxon>Tracheophyta</taxon>
        <taxon>Spermatophyta</taxon>
        <taxon>Magnoliopsida</taxon>
        <taxon>eudicotyledons</taxon>
        <taxon>Gunneridae</taxon>
        <taxon>Pentapetalae</taxon>
        <taxon>rosids</taxon>
        <taxon>fabids</taxon>
        <taxon>Fabales</taxon>
        <taxon>Fabaceae</taxon>
        <taxon>Papilionoideae</taxon>
        <taxon>50 kb inversion clade</taxon>
        <taxon>dalbergioids sensu lato</taxon>
        <taxon>Dalbergieae</taxon>
        <taxon>Pterocarpus clade</taxon>
        <taxon>Stylosanthes</taxon>
    </lineage>
</organism>
<feature type="domain" description="F-box associated beta-propeller type 3" evidence="1">
    <location>
        <begin position="58"/>
        <end position="225"/>
    </location>
</feature>
<dbReference type="InterPro" id="IPR017451">
    <property type="entry name" value="F-box-assoc_interact_dom"/>
</dbReference>
<dbReference type="EMBL" id="JASCZI010000564">
    <property type="protein sequence ID" value="MED6112438.1"/>
    <property type="molecule type" value="Genomic_DNA"/>
</dbReference>
<sequence>MLLPIDTLLKFKRVSKRWHTLISIHDFTKLRTPFPTSPSGLFVHTFYSLCRNPCYDFIHFSPNQKFSCAVPFKKYLAFAEKSSKINILQSCNGLFLCSTSLWFPEKDHYFIYNPTTNQHCKIPPPHCEGSEINGVSLAFDPSKSPHYKVVCVSKKERDMSFQIEIYSSNKGSWRALICDFVTAPHGTNFHHGVFCNGVIHWLSRLESTLMSFNVDEEQVRDTLLPRKPNDNDKIIGEWGTSCYFGACRDQLYLIDIYGPRILVFDVFEMAKDYSSWFVKYHVDLNAVSYAFPRVLPARFSALCIVEGEVGEDSYLVLNTPGILVVRYNFKDKTFYKLCDIVSESIVMMHIDAY</sequence>
<dbReference type="SUPFAM" id="SSF63825">
    <property type="entry name" value="YWTD domain"/>
    <property type="match status" value="1"/>
</dbReference>
<accession>A0ABU6QLK7</accession>
<dbReference type="PANTHER" id="PTHR31672:SF13">
    <property type="entry name" value="F-BOX PROTEIN CPR30-LIKE"/>
    <property type="match status" value="1"/>
</dbReference>
<keyword evidence="3" id="KW-1185">Reference proteome</keyword>
<reference evidence="2 3" key="1">
    <citation type="journal article" date="2023" name="Plants (Basel)">
        <title>Bridging the Gap: Combining Genomics and Transcriptomics Approaches to Understand Stylosanthes scabra, an Orphan Legume from the Brazilian Caatinga.</title>
        <authorList>
            <person name="Ferreira-Neto J.R.C."/>
            <person name="da Silva M.D."/>
            <person name="Binneck E."/>
            <person name="de Melo N.F."/>
            <person name="da Silva R.H."/>
            <person name="de Melo A.L.T.M."/>
            <person name="Pandolfi V."/>
            <person name="Bustamante F.O."/>
            <person name="Brasileiro-Vidal A.C."/>
            <person name="Benko-Iseppon A.M."/>
        </authorList>
    </citation>
    <scope>NUCLEOTIDE SEQUENCE [LARGE SCALE GENOMIC DNA]</scope>
    <source>
        <tissue evidence="2">Leaves</tissue>
    </source>
</reference>
<evidence type="ECO:0000259" key="1">
    <source>
        <dbReference type="Pfam" id="PF08268"/>
    </source>
</evidence>